<evidence type="ECO:0000256" key="5">
    <source>
        <dbReference type="SAM" id="MobiDB-lite"/>
    </source>
</evidence>
<feature type="chain" id="PRO_5045290509" evidence="6">
    <location>
        <begin position="20"/>
        <end position="127"/>
    </location>
</feature>
<dbReference type="InterPro" id="IPR006260">
    <property type="entry name" value="TonB/TolA_C"/>
</dbReference>
<dbReference type="EMBL" id="JAUQSY010000011">
    <property type="protein sequence ID" value="MDO7876464.1"/>
    <property type="molecule type" value="Genomic_DNA"/>
</dbReference>
<keyword evidence="3" id="KW-1133">Transmembrane helix</keyword>
<evidence type="ECO:0000256" key="2">
    <source>
        <dbReference type="ARBA" id="ARBA00022692"/>
    </source>
</evidence>
<evidence type="ECO:0000313" key="7">
    <source>
        <dbReference type="EMBL" id="MDO7876464.1"/>
    </source>
</evidence>
<name>A0ABT9BDY7_9BACT</name>
<comment type="subcellular location">
    <subcellularLocation>
        <location evidence="1">Membrane</location>
        <topology evidence="1">Single-pass membrane protein</topology>
    </subcellularLocation>
</comment>
<keyword evidence="8" id="KW-1185">Reference proteome</keyword>
<evidence type="ECO:0000256" key="3">
    <source>
        <dbReference type="ARBA" id="ARBA00022989"/>
    </source>
</evidence>
<sequence length="127" mass="13629">MKLLLLTLAAALPLLPARAQTTPAAPKPALAALPGPPPPAPVPLDTTGWRFAQMPRVEALDDHSGAVRFRITLNETGAVERVVTLQSTVSAAQQQLCREALERATFVRLSPTAGRSSGEYTFRFTVR</sequence>
<keyword evidence="6" id="KW-0732">Signal</keyword>
<evidence type="ECO:0000256" key="1">
    <source>
        <dbReference type="ARBA" id="ARBA00004167"/>
    </source>
</evidence>
<dbReference type="Proteomes" id="UP001176429">
    <property type="component" value="Unassembled WGS sequence"/>
</dbReference>
<protein>
    <submittedName>
        <fullName evidence="7">TonB family protein</fullName>
    </submittedName>
</protein>
<feature type="signal peptide" evidence="6">
    <location>
        <begin position="1"/>
        <end position="19"/>
    </location>
</feature>
<proteinExistence type="predicted"/>
<keyword evidence="2" id="KW-0812">Transmembrane</keyword>
<dbReference type="RefSeq" id="WP_305007830.1">
    <property type="nucleotide sequence ID" value="NZ_JAUQSY010000011.1"/>
</dbReference>
<reference evidence="7" key="1">
    <citation type="submission" date="2023-07" db="EMBL/GenBank/DDBJ databases">
        <authorList>
            <person name="Kim M.K."/>
        </authorList>
    </citation>
    <scope>NUCLEOTIDE SEQUENCE</scope>
    <source>
        <strain evidence="7">ASUV-10-1</strain>
    </source>
</reference>
<comment type="caution">
    <text evidence="7">The sequence shown here is derived from an EMBL/GenBank/DDBJ whole genome shotgun (WGS) entry which is preliminary data.</text>
</comment>
<keyword evidence="4" id="KW-0472">Membrane</keyword>
<accession>A0ABT9BDY7</accession>
<evidence type="ECO:0000256" key="6">
    <source>
        <dbReference type="SAM" id="SignalP"/>
    </source>
</evidence>
<organism evidence="7 8">
    <name type="scientific">Hymenobacter aranciens</name>
    <dbReference type="NCBI Taxonomy" id="3063996"/>
    <lineage>
        <taxon>Bacteria</taxon>
        <taxon>Pseudomonadati</taxon>
        <taxon>Bacteroidota</taxon>
        <taxon>Cytophagia</taxon>
        <taxon>Cytophagales</taxon>
        <taxon>Hymenobacteraceae</taxon>
        <taxon>Hymenobacter</taxon>
    </lineage>
</organism>
<evidence type="ECO:0000256" key="4">
    <source>
        <dbReference type="ARBA" id="ARBA00023136"/>
    </source>
</evidence>
<feature type="region of interest" description="Disordered" evidence="5">
    <location>
        <begin position="26"/>
        <end position="45"/>
    </location>
</feature>
<evidence type="ECO:0000313" key="8">
    <source>
        <dbReference type="Proteomes" id="UP001176429"/>
    </source>
</evidence>
<gene>
    <name evidence="7" type="ORF">Q5H93_17095</name>
</gene>
<dbReference type="NCBIfam" id="TIGR01352">
    <property type="entry name" value="tonB_Cterm"/>
    <property type="match status" value="1"/>
</dbReference>
<dbReference type="SUPFAM" id="SSF74653">
    <property type="entry name" value="TolA/TonB C-terminal domain"/>
    <property type="match status" value="1"/>
</dbReference>